<accession>A0A0G3XLH6</accession>
<dbReference type="STRING" id="1348774.AB433_02135"/>
<dbReference type="Pfam" id="PF04954">
    <property type="entry name" value="SIP"/>
    <property type="match status" value="1"/>
</dbReference>
<dbReference type="OrthoDB" id="9814826at2"/>
<dbReference type="Pfam" id="PF08021">
    <property type="entry name" value="FAD_binding_9"/>
    <property type="match status" value="1"/>
</dbReference>
<dbReference type="InterPro" id="IPR017938">
    <property type="entry name" value="Riboflavin_synthase-like_b-brl"/>
</dbReference>
<dbReference type="InterPro" id="IPR017927">
    <property type="entry name" value="FAD-bd_FR_type"/>
</dbReference>
<reference evidence="2 3" key="1">
    <citation type="submission" date="2015-06" db="EMBL/GenBank/DDBJ databases">
        <authorList>
            <person name="Zeng Y."/>
            <person name="Huang Y."/>
        </authorList>
    </citation>
    <scope>NUCLEOTIDE SEQUENCE [LARGE SCALE GENOMIC DNA]</scope>
    <source>
        <strain evidence="2 3">PQ-2</strain>
    </source>
</reference>
<evidence type="ECO:0000313" key="3">
    <source>
        <dbReference type="Proteomes" id="UP000035287"/>
    </source>
</evidence>
<dbReference type="InterPro" id="IPR007037">
    <property type="entry name" value="SIP_rossman_dom"/>
</dbReference>
<dbReference type="PROSITE" id="PS51384">
    <property type="entry name" value="FAD_FR"/>
    <property type="match status" value="1"/>
</dbReference>
<proteinExistence type="inferred from homology"/>
<dbReference type="Proteomes" id="UP000035287">
    <property type="component" value="Chromosome"/>
</dbReference>
<keyword evidence="3" id="KW-1185">Reference proteome</keyword>
<evidence type="ECO:0000313" key="2">
    <source>
        <dbReference type="EMBL" id="AKM11464.1"/>
    </source>
</evidence>
<dbReference type="KEGG" id="cna:AB433_02135"/>
<protein>
    <submittedName>
        <fullName evidence="2">Uncharacterized protein</fullName>
    </submittedName>
</protein>
<dbReference type="RefSeq" id="WP_047823099.1">
    <property type="nucleotide sequence ID" value="NZ_JACIEL010000019.1"/>
</dbReference>
<organism evidence="2 3">
    <name type="scientific">Croceicoccus naphthovorans</name>
    <dbReference type="NCBI Taxonomy" id="1348774"/>
    <lineage>
        <taxon>Bacteria</taxon>
        <taxon>Pseudomonadati</taxon>
        <taxon>Pseudomonadota</taxon>
        <taxon>Alphaproteobacteria</taxon>
        <taxon>Sphingomonadales</taxon>
        <taxon>Erythrobacteraceae</taxon>
        <taxon>Croceicoccus</taxon>
    </lineage>
</organism>
<dbReference type="Gene3D" id="3.40.50.80">
    <property type="entry name" value="Nucleotide-binding domain of ferredoxin-NADP reductase (FNR) module"/>
    <property type="match status" value="1"/>
</dbReference>
<dbReference type="CDD" id="cd06193">
    <property type="entry name" value="siderophore_interacting"/>
    <property type="match status" value="1"/>
</dbReference>
<dbReference type="PANTHER" id="PTHR30157:SF0">
    <property type="entry name" value="NADPH-DEPENDENT FERRIC-CHELATE REDUCTASE"/>
    <property type="match status" value="1"/>
</dbReference>
<evidence type="ECO:0000256" key="1">
    <source>
        <dbReference type="ARBA" id="ARBA00035644"/>
    </source>
</evidence>
<dbReference type="SUPFAM" id="SSF63380">
    <property type="entry name" value="Riboflavin synthase domain-like"/>
    <property type="match status" value="1"/>
</dbReference>
<dbReference type="Gene3D" id="2.40.30.10">
    <property type="entry name" value="Translation factors"/>
    <property type="match status" value="1"/>
</dbReference>
<dbReference type="GO" id="GO:0016491">
    <property type="term" value="F:oxidoreductase activity"/>
    <property type="evidence" value="ECO:0007669"/>
    <property type="project" value="InterPro"/>
</dbReference>
<dbReference type="PANTHER" id="PTHR30157">
    <property type="entry name" value="FERRIC REDUCTASE, NADPH-DEPENDENT"/>
    <property type="match status" value="1"/>
</dbReference>
<sequence length="261" mass="28062">MIEGTARPAISEPKHPAPQRYTVLGKQRITPNMMRVTLGGDGMATLRPDAEGGYFKLRFAGDGEKPAVRSYTIRHQRADSVDVDFVVHGEGGHAGPAVEWALSVEVGFTIEAGGPGPAKQLRPDMDRYLIAGDMTALPAIGVNLAALTAKAKGLAVIEVQSEDDKQDLIHPAGVEVRWLVNPEPGTQPDLLADALRDGGWSDGTTYGWAAAEFGSMQGLRAYLRDERGLDRDHLYISSYWKYGEDDAGHRAAKQVDGALAG</sequence>
<dbReference type="InterPro" id="IPR039374">
    <property type="entry name" value="SIP_fam"/>
</dbReference>
<gene>
    <name evidence="2" type="ORF">AB433_02135</name>
</gene>
<comment type="similarity">
    <text evidence="1">Belongs to the SIP oxidoreductase family.</text>
</comment>
<dbReference type="InterPro" id="IPR013113">
    <property type="entry name" value="SIP_FAD-bd"/>
</dbReference>
<dbReference type="InterPro" id="IPR039261">
    <property type="entry name" value="FNR_nucleotide-bd"/>
</dbReference>
<dbReference type="AlphaFoldDB" id="A0A0G3XLH6"/>
<dbReference type="EMBL" id="CP011770">
    <property type="protein sequence ID" value="AKM11464.1"/>
    <property type="molecule type" value="Genomic_DNA"/>
</dbReference>
<name>A0A0G3XLH6_9SPHN</name>
<dbReference type="PATRIC" id="fig|1348774.3.peg.450"/>